<evidence type="ECO:0000259" key="8">
    <source>
        <dbReference type="Pfam" id="PF00288"/>
    </source>
</evidence>
<dbReference type="Pfam" id="PF08544">
    <property type="entry name" value="GHMP_kinases_C"/>
    <property type="match status" value="1"/>
</dbReference>
<evidence type="ECO:0000313" key="10">
    <source>
        <dbReference type="EMBL" id="MPL57552.1"/>
    </source>
</evidence>
<dbReference type="PANTHER" id="PTHR43527:SF2">
    <property type="entry name" value="4-DIPHOSPHOCYTIDYL-2-C-METHYL-D-ERYTHRITOL KINASE, CHLOROPLASTIC"/>
    <property type="match status" value="1"/>
</dbReference>
<organism evidence="10">
    <name type="scientific">bioreactor metagenome</name>
    <dbReference type="NCBI Taxonomy" id="1076179"/>
    <lineage>
        <taxon>unclassified sequences</taxon>
        <taxon>metagenomes</taxon>
        <taxon>ecological metagenomes</taxon>
    </lineage>
</organism>
<dbReference type="Gene3D" id="3.30.70.890">
    <property type="entry name" value="GHMP kinase, C-terminal domain"/>
    <property type="match status" value="1"/>
</dbReference>
<evidence type="ECO:0000256" key="3">
    <source>
        <dbReference type="ARBA" id="ARBA00022679"/>
    </source>
</evidence>
<dbReference type="AlphaFoldDB" id="A0A644SV38"/>
<evidence type="ECO:0000256" key="7">
    <source>
        <dbReference type="ARBA" id="ARBA00032554"/>
    </source>
</evidence>
<dbReference type="EC" id="2.7.1.148" evidence="2"/>
<proteinExistence type="inferred from homology"/>
<dbReference type="SUPFAM" id="SSF55060">
    <property type="entry name" value="GHMP Kinase, C-terminal domain"/>
    <property type="match status" value="1"/>
</dbReference>
<accession>A0A644SV38</accession>
<keyword evidence="6" id="KW-0067">ATP-binding</keyword>
<name>A0A644SV38_9ZZZZ</name>
<dbReference type="Pfam" id="PF00288">
    <property type="entry name" value="GHMP_kinases_N"/>
    <property type="match status" value="1"/>
</dbReference>
<dbReference type="HAMAP" id="MF_00061">
    <property type="entry name" value="IspE"/>
    <property type="match status" value="1"/>
</dbReference>
<keyword evidence="3 10" id="KW-0808">Transferase</keyword>
<dbReference type="InterPro" id="IPR006204">
    <property type="entry name" value="GHMP_kinase_N_dom"/>
</dbReference>
<reference evidence="10" key="1">
    <citation type="submission" date="2019-08" db="EMBL/GenBank/DDBJ databases">
        <authorList>
            <person name="Kucharzyk K."/>
            <person name="Murdoch R.W."/>
            <person name="Higgins S."/>
            <person name="Loffler F."/>
        </authorList>
    </citation>
    <scope>NUCLEOTIDE SEQUENCE</scope>
</reference>
<comment type="caution">
    <text evidence="10">The sequence shown here is derived from an EMBL/GenBank/DDBJ whole genome shotgun (WGS) entry which is preliminary data.</text>
</comment>
<evidence type="ECO:0000256" key="4">
    <source>
        <dbReference type="ARBA" id="ARBA00022741"/>
    </source>
</evidence>
<feature type="domain" description="GHMP kinase C-terminal" evidence="9">
    <location>
        <begin position="212"/>
        <end position="280"/>
    </location>
</feature>
<evidence type="ECO:0000256" key="1">
    <source>
        <dbReference type="ARBA" id="ARBA00009684"/>
    </source>
</evidence>
<dbReference type="InterPro" id="IPR020568">
    <property type="entry name" value="Ribosomal_Su5_D2-typ_SF"/>
</dbReference>
<dbReference type="GO" id="GO:0050515">
    <property type="term" value="F:4-(cytidine 5'-diphospho)-2-C-methyl-D-erythritol kinase activity"/>
    <property type="evidence" value="ECO:0007669"/>
    <property type="project" value="UniProtKB-EC"/>
</dbReference>
<evidence type="ECO:0000256" key="5">
    <source>
        <dbReference type="ARBA" id="ARBA00022777"/>
    </source>
</evidence>
<evidence type="ECO:0000256" key="6">
    <source>
        <dbReference type="ARBA" id="ARBA00022840"/>
    </source>
</evidence>
<evidence type="ECO:0000259" key="9">
    <source>
        <dbReference type="Pfam" id="PF08544"/>
    </source>
</evidence>
<evidence type="ECO:0000256" key="2">
    <source>
        <dbReference type="ARBA" id="ARBA00012052"/>
    </source>
</evidence>
<dbReference type="InterPro" id="IPR036554">
    <property type="entry name" value="GHMP_kinase_C_sf"/>
</dbReference>
<dbReference type="GO" id="GO:0016114">
    <property type="term" value="P:terpenoid biosynthetic process"/>
    <property type="evidence" value="ECO:0007669"/>
    <property type="project" value="InterPro"/>
</dbReference>
<dbReference type="InterPro" id="IPR014721">
    <property type="entry name" value="Ribsml_uS5_D2-typ_fold_subgr"/>
</dbReference>
<dbReference type="PANTHER" id="PTHR43527">
    <property type="entry name" value="4-DIPHOSPHOCYTIDYL-2-C-METHYL-D-ERYTHRITOL KINASE, CHLOROPLASTIC"/>
    <property type="match status" value="1"/>
</dbReference>
<dbReference type="InterPro" id="IPR004424">
    <property type="entry name" value="IspE"/>
</dbReference>
<dbReference type="EMBL" id="VSSQ01000005">
    <property type="protein sequence ID" value="MPL57552.1"/>
    <property type="molecule type" value="Genomic_DNA"/>
</dbReference>
<dbReference type="PIRSF" id="PIRSF010376">
    <property type="entry name" value="IspE"/>
    <property type="match status" value="1"/>
</dbReference>
<dbReference type="InterPro" id="IPR013750">
    <property type="entry name" value="GHMP_kinase_C_dom"/>
</dbReference>
<gene>
    <name evidence="10" type="primary">ispE_1</name>
    <name evidence="10" type="ORF">SDC9_03059</name>
</gene>
<dbReference type="NCBIfam" id="TIGR00154">
    <property type="entry name" value="ispE"/>
    <property type="match status" value="1"/>
</dbReference>
<feature type="domain" description="GHMP kinase N-terminal" evidence="8">
    <location>
        <begin position="71"/>
        <end position="148"/>
    </location>
</feature>
<dbReference type="SUPFAM" id="SSF54211">
    <property type="entry name" value="Ribosomal protein S5 domain 2-like"/>
    <property type="match status" value="1"/>
</dbReference>
<protein>
    <recommendedName>
        <fullName evidence="2">4-(cytidine 5'-diphospho)-2-C-methyl-D-erythritol kinase</fullName>
        <ecNumber evidence="2">2.7.1.148</ecNumber>
    </recommendedName>
    <alternativeName>
        <fullName evidence="7">4-(cytidine-5'-diphospho)-2-C-methyl-D-erythritol kinase</fullName>
    </alternativeName>
</protein>
<keyword evidence="4" id="KW-0547">Nucleotide-binding</keyword>
<dbReference type="Gene3D" id="3.30.230.10">
    <property type="match status" value="1"/>
</dbReference>
<comment type="similarity">
    <text evidence="1">Belongs to the GHMP kinase family. IspE subfamily.</text>
</comment>
<keyword evidence="5 10" id="KW-0418">Kinase</keyword>
<sequence length="292" mass="32040">MPGVHGEPMLTLLAPAKVNLSLEVLYRRNDGYHELRSIIQSLSLCDRLSFSPAKTVQISSDSPDWQAEHSLVSKAVALFSEKCGQGRGVNLTIAKRIPLVSGLGGDSSCAAAVLKGLNKLWGCGYPRWRLMELGAELGSDVPFFMMGGTAMMEGRGETVTPLPTLNQMWAVLLVPEIEMPPDKTAALYRNLHADSFSSGEISDKLLEDICQGKLSYSSCFNVFEKIAFTLFPDLAKYRWQFLEAGAYQIFLAGAGPTLFTLLKDKNMAEKIYHNLCQKGHQAYLVSTLGPLD</sequence>
<dbReference type="GO" id="GO:0005524">
    <property type="term" value="F:ATP binding"/>
    <property type="evidence" value="ECO:0007669"/>
    <property type="project" value="UniProtKB-KW"/>
</dbReference>